<dbReference type="Gene3D" id="1.10.287.110">
    <property type="entry name" value="DnaJ domain"/>
    <property type="match status" value="1"/>
</dbReference>
<name>A0A2I6RKD7_9POLY</name>
<evidence type="ECO:0000313" key="2">
    <source>
        <dbReference type="EMBL" id="AUN86699.1"/>
    </source>
</evidence>
<accession>A0A2I6RKD7</accession>
<organism evidence="2">
    <name type="scientific">Serinus canaria polyomavirus</name>
    <dbReference type="NCBI Taxonomy" id="2070023"/>
    <lineage>
        <taxon>Viruses</taxon>
        <taxon>Monodnaviria</taxon>
        <taxon>Shotokuvirae</taxon>
        <taxon>Cossaviricota</taxon>
        <taxon>Papovaviricetes</taxon>
        <taxon>Sepolyvirales</taxon>
        <taxon>Polyomaviridae</taxon>
        <taxon>Gammapolyomavirus</taxon>
        <taxon>Gammapolyomavirus secanaria</taxon>
    </lineage>
</organism>
<protein>
    <submittedName>
        <fullName evidence="2">Putative small T antigen</fullName>
    </submittedName>
</protein>
<dbReference type="SUPFAM" id="SSF46565">
    <property type="entry name" value="Chaperone J-domain"/>
    <property type="match status" value="1"/>
</dbReference>
<dbReference type="Pfam" id="PF00226">
    <property type="entry name" value="DnaJ"/>
    <property type="match status" value="1"/>
</dbReference>
<reference evidence="2" key="1">
    <citation type="journal article" date="2018" name="Arch. Virol.">
        <title>Identification and genetic characterization of polyomaviruses in estrildid and fringillid finches.</title>
        <authorList>
            <person name="Rinder M."/>
            <person name="Schmitz A."/>
            <person name="Peschel A."/>
            <person name="Moser K."/>
            <person name="Korbel R."/>
        </authorList>
    </citation>
    <scope>NUCLEOTIDE SEQUENCE</scope>
    <source>
        <strain evidence="2">37770</strain>
    </source>
</reference>
<feature type="region of interest" description="Disordered" evidence="1">
    <location>
        <begin position="52"/>
        <end position="105"/>
    </location>
</feature>
<sequence>MDPGSYAELLSLLQLPRNADEKDISRAYRKVALQMHPDKGGNADKMKRLNALMEQYRSSGGSSGPDLSCNESPLQSEDEDPEEGPSGESAGSAGYFSQSMPRSPPVSSQEYISAYMKLLKFKMSMDAFMRHCERRKQCLTPEFGRMAENYYAIPWGVFGRLFKETDL</sequence>
<dbReference type="InterPro" id="IPR001623">
    <property type="entry name" value="DnaJ_domain"/>
</dbReference>
<dbReference type="EMBL" id="KY986582">
    <property type="protein sequence ID" value="AUN86699.1"/>
    <property type="molecule type" value="Genomic_DNA"/>
</dbReference>
<proteinExistence type="predicted"/>
<dbReference type="PRINTS" id="PR00625">
    <property type="entry name" value="JDOMAIN"/>
</dbReference>
<dbReference type="InterPro" id="IPR036869">
    <property type="entry name" value="J_dom_sf"/>
</dbReference>
<feature type="compositionally biased region" description="Polar residues" evidence="1">
    <location>
        <begin position="95"/>
        <end position="105"/>
    </location>
</feature>
<feature type="compositionally biased region" description="Acidic residues" evidence="1">
    <location>
        <begin position="76"/>
        <end position="85"/>
    </location>
</feature>
<dbReference type="SMART" id="SM00271">
    <property type="entry name" value="DnaJ"/>
    <property type="match status" value="1"/>
</dbReference>
<dbReference type="CDD" id="cd06257">
    <property type="entry name" value="DnaJ"/>
    <property type="match status" value="1"/>
</dbReference>
<dbReference type="PROSITE" id="PS50076">
    <property type="entry name" value="DNAJ_2"/>
    <property type="match status" value="1"/>
</dbReference>
<evidence type="ECO:0000256" key="1">
    <source>
        <dbReference type="SAM" id="MobiDB-lite"/>
    </source>
</evidence>